<dbReference type="Pfam" id="PF05652">
    <property type="entry name" value="DcpS"/>
    <property type="match status" value="1"/>
</dbReference>
<dbReference type="GO" id="GO:0016787">
    <property type="term" value="F:hydrolase activity"/>
    <property type="evidence" value="ECO:0007669"/>
    <property type="project" value="InterPro"/>
</dbReference>
<dbReference type="GO" id="GO:0000932">
    <property type="term" value="C:P-body"/>
    <property type="evidence" value="ECO:0007669"/>
    <property type="project" value="TreeGrafter"/>
</dbReference>
<keyword evidence="3" id="KW-1185">Reference proteome</keyword>
<dbReference type="Gene3D" id="3.30.428.10">
    <property type="entry name" value="HIT-like"/>
    <property type="match status" value="1"/>
</dbReference>
<evidence type="ECO:0000313" key="2">
    <source>
        <dbReference type="EMBL" id="EIJ89293.1"/>
    </source>
</evidence>
<dbReference type="PANTHER" id="PTHR12978:SF0">
    <property type="entry name" value="M7GPPPX DIPHOSPHATASE"/>
    <property type="match status" value="1"/>
</dbReference>
<dbReference type="InterPro" id="IPR036265">
    <property type="entry name" value="HIT-like_sf"/>
</dbReference>
<dbReference type="EMBL" id="GL870876">
    <property type="protein sequence ID" value="EIJ89293.1"/>
    <property type="molecule type" value="Genomic_DNA"/>
</dbReference>
<dbReference type="SUPFAM" id="SSF54197">
    <property type="entry name" value="HIT-like"/>
    <property type="match status" value="1"/>
</dbReference>
<dbReference type="InParanoid" id="I3EJ96"/>
<proteinExistence type="inferred from homology"/>
<organism evidence="2 3">
    <name type="scientific">Nematocida parisii (strain ERTm3)</name>
    <name type="common">Nematode killer fungus</name>
    <dbReference type="NCBI Taxonomy" id="935791"/>
    <lineage>
        <taxon>Eukaryota</taxon>
        <taxon>Fungi</taxon>
        <taxon>Fungi incertae sedis</taxon>
        <taxon>Microsporidia</taxon>
        <taxon>Nematocida</taxon>
    </lineage>
</organism>
<dbReference type="GO" id="GO:0000290">
    <property type="term" value="P:deadenylation-dependent decapping of nuclear-transcribed mRNA"/>
    <property type="evidence" value="ECO:0007669"/>
    <property type="project" value="InterPro"/>
</dbReference>
<reference evidence="2" key="1">
    <citation type="submission" date="2011-01" db="EMBL/GenBank/DDBJ databases">
        <title>The Genome Sequence of Nematocida parisii strain ERTm3.</title>
        <authorList>
            <consortium name="The Broad Institute Genome Sequencing Platform"/>
            <consortium name="The Broad Institute Genome Sequencing Center for Infectious Disease"/>
            <person name="Cuomo C."/>
            <person name="Troemel E."/>
            <person name="Young S.K."/>
            <person name="Zeng Q."/>
            <person name="Gargeya S."/>
            <person name="Fitzgerald M."/>
            <person name="Haas B."/>
            <person name="Abouelleil A."/>
            <person name="Alvarado L."/>
            <person name="Arachchi H.M."/>
            <person name="Berlin A."/>
            <person name="Chapman S.B."/>
            <person name="Gearin G."/>
            <person name="Goldberg J."/>
            <person name="Griggs A."/>
            <person name="Gujja S."/>
            <person name="Hansen M."/>
            <person name="Heiman D."/>
            <person name="Howarth C."/>
            <person name="Larimer J."/>
            <person name="Lui A."/>
            <person name="MacDonald P.J.P."/>
            <person name="McCowen C."/>
            <person name="Montmayeur A."/>
            <person name="Murphy C."/>
            <person name="Neiman D."/>
            <person name="Pearson M."/>
            <person name="Priest M."/>
            <person name="Roberts A."/>
            <person name="Saif S."/>
            <person name="Shea T."/>
            <person name="Sisk P."/>
            <person name="Stolte C."/>
            <person name="Sykes S."/>
            <person name="Wortman J."/>
            <person name="Nusbaum C."/>
            <person name="Birren B."/>
        </authorList>
    </citation>
    <scope>NUCLEOTIDE SEQUENCE</scope>
    <source>
        <strain evidence="2">ERTm3</strain>
    </source>
</reference>
<dbReference type="OMA" id="HVHINPI"/>
<sequence length="285" mass="32676">MEKKDKLNRFVAESIINSQTGNISKVFLGRIDNEPAILTLNKVAFSQEFIHPEKSHLIHENDVYSSGTFENSEAVKYAIIHPATETQIKKYTASEHTMVRETPSMYADKVLPLALRSSPNCKWVDTIFSQSAGHSTPCITEGKEEVLFLDSEFLICPDLKWDRKTAESLYLLVLLKDPAIYTIRELRQEHIPLLERIQASIQKVLSTYEYRMDQVMVYFHYYPTFYRAHIHVSSISSNWAGRSIGSSILLHDVIEGLKISSSFFKDKTMEICLAKGSYLYEAYSK</sequence>
<dbReference type="GO" id="GO:0005634">
    <property type="term" value="C:nucleus"/>
    <property type="evidence" value="ECO:0007669"/>
    <property type="project" value="TreeGrafter"/>
</dbReference>
<dbReference type="InterPro" id="IPR008594">
    <property type="entry name" value="DcpS/DCS2"/>
</dbReference>
<dbReference type="HOGENOM" id="CLU_041045_1_0_1"/>
<dbReference type="Gene3D" id="3.30.200.40">
    <property type="entry name" value="Scavenger mRNA decapping enzyme, N-terminal domain"/>
    <property type="match status" value="1"/>
</dbReference>
<evidence type="ECO:0008006" key="4">
    <source>
        <dbReference type="Google" id="ProtNLM"/>
    </source>
</evidence>
<gene>
    <name evidence="2" type="ORF">NEQG_00063</name>
</gene>
<dbReference type="SUPFAM" id="SSF102860">
    <property type="entry name" value="mRNA decapping enzyme DcpS N-terminal domain"/>
    <property type="match status" value="1"/>
</dbReference>
<protein>
    <recommendedName>
        <fullName evidence="4">M7GpppX diphosphatase</fullName>
    </recommendedName>
</protein>
<dbReference type="FunCoup" id="I3EJ96">
    <property type="interactions" value="187"/>
</dbReference>
<dbReference type="OrthoDB" id="10264956at2759"/>
<name>I3EJ96_NEMP3</name>
<evidence type="ECO:0000313" key="3">
    <source>
        <dbReference type="Proteomes" id="UP000002872"/>
    </source>
</evidence>
<dbReference type="Pfam" id="PF11969">
    <property type="entry name" value="DcpS_C"/>
    <property type="match status" value="1"/>
</dbReference>
<dbReference type="AlphaFoldDB" id="I3EJ96"/>
<evidence type="ECO:0000256" key="1">
    <source>
        <dbReference type="ARBA" id="ARBA00010208"/>
    </source>
</evidence>
<dbReference type="Proteomes" id="UP000002872">
    <property type="component" value="Unassembled WGS sequence"/>
</dbReference>
<accession>I3EJ96</accession>
<dbReference type="VEuPathDB" id="MicrosporidiaDB:NEQG_00063"/>
<comment type="similarity">
    <text evidence="1">Belongs to the HIT family.</text>
</comment>
<dbReference type="GO" id="GO:0000340">
    <property type="term" value="F:RNA 7-methylguanosine cap binding"/>
    <property type="evidence" value="ECO:0007669"/>
    <property type="project" value="TreeGrafter"/>
</dbReference>
<dbReference type="InterPro" id="IPR011145">
    <property type="entry name" value="Scavenger_mRNA_decap_enz_N"/>
</dbReference>
<dbReference type="PANTHER" id="PTHR12978">
    <property type="entry name" value="HISTIDINE TRIAD HIT PROTEIN MEMBER"/>
    <property type="match status" value="1"/>
</dbReference>